<evidence type="ECO:0000259" key="11">
    <source>
        <dbReference type="PROSITE" id="PS51188"/>
    </source>
</evidence>
<evidence type="ECO:0000256" key="3">
    <source>
        <dbReference type="ARBA" id="ARBA00022737"/>
    </source>
</evidence>
<dbReference type="InterPro" id="IPR001623">
    <property type="entry name" value="DnaJ_domain"/>
</dbReference>
<keyword evidence="5 8" id="KW-0862">Zinc</keyword>
<organism evidence="12 13">
    <name type="scientific">Thauera humireducens</name>
    <dbReference type="NCBI Taxonomy" id="1134435"/>
    <lineage>
        <taxon>Bacteria</taxon>
        <taxon>Pseudomonadati</taxon>
        <taxon>Pseudomonadota</taxon>
        <taxon>Betaproteobacteria</taxon>
        <taxon>Rhodocyclales</taxon>
        <taxon>Zoogloeaceae</taxon>
        <taxon>Thauera</taxon>
    </lineage>
</organism>
<dbReference type="RefSeq" id="WP_048708974.1">
    <property type="nucleotide sequence ID" value="NZ_CP014646.1"/>
</dbReference>
<name>A0A140IDP4_9RHOO</name>
<dbReference type="PRINTS" id="PR00625">
    <property type="entry name" value="JDOMAIN"/>
</dbReference>
<dbReference type="CDD" id="cd06257">
    <property type="entry name" value="DnaJ"/>
    <property type="match status" value="1"/>
</dbReference>
<dbReference type="AlphaFoldDB" id="A0A140IDP4"/>
<evidence type="ECO:0000313" key="12">
    <source>
        <dbReference type="EMBL" id="AMO35869.1"/>
    </source>
</evidence>
<keyword evidence="13" id="KW-1185">Reference proteome</keyword>
<dbReference type="Pfam" id="PF00226">
    <property type="entry name" value="DnaJ"/>
    <property type="match status" value="1"/>
</dbReference>
<feature type="domain" description="J" evidence="10">
    <location>
        <begin position="3"/>
        <end position="59"/>
    </location>
</feature>
<dbReference type="InterPro" id="IPR001305">
    <property type="entry name" value="HSP_DnaJ_Cys-rich_dom"/>
</dbReference>
<dbReference type="InterPro" id="IPR008971">
    <property type="entry name" value="HSP40/DnaJ_pept-bd"/>
</dbReference>
<dbReference type="SUPFAM" id="SSF57938">
    <property type="entry name" value="DnaJ/Hsp40 cysteine-rich domain"/>
    <property type="match status" value="1"/>
</dbReference>
<evidence type="ECO:0000256" key="6">
    <source>
        <dbReference type="ARBA" id="ARBA00023016"/>
    </source>
</evidence>
<evidence type="ECO:0000256" key="9">
    <source>
        <dbReference type="SAM" id="MobiDB-lite"/>
    </source>
</evidence>
<dbReference type="InterPro" id="IPR036869">
    <property type="entry name" value="J_dom_sf"/>
</dbReference>
<protein>
    <submittedName>
        <fullName evidence="12">Molecular chaperone DnaJ</fullName>
    </submittedName>
</protein>
<feature type="domain" description="CR-type" evidence="11">
    <location>
        <begin position="112"/>
        <end position="186"/>
    </location>
</feature>
<dbReference type="EMBL" id="CP014646">
    <property type="protein sequence ID" value="AMO35869.1"/>
    <property type="molecule type" value="Genomic_DNA"/>
</dbReference>
<dbReference type="GO" id="GO:0051082">
    <property type="term" value="F:unfolded protein binding"/>
    <property type="evidence" value="ECO:0007669"/>
    <property type="project" value="InterPro"/>
</dbReference>
<dbReference type="GO" id="GO:0008270">
    <property type="term" value="F:zinc ion binding"/>
    <property type="evidence" value="ECO:0007669"/>
    <property type="project" value="UniProtKB-KW"/>
</dbReference>
<keyword evidence="3" id="KW-0677">Repeat</keyword>
<reference evidence="13" key="1">
    <citation type="submission" date="2016-03" db="EMBL/GenBank/DDBJ databases">
        <authorList>
            <person name="Ma C."/>
            <person name="Zhou S."/>
            <person name="Yang G."/>
        </authorList>
    </citation>
    <scope>NUCLEOTIDE SEQUENCE [LARGE SCALE GENOMIC DNA]</scope>
    <source>
        <strain evidence="13">SgZ-1</strain>
    </source>
</reference>
<dbReference type="PROSITE" id="PS51188">
    <property type="entry name" value="ZF_CR"/>
    <property type="match status" value="1"/>
</dbReference>
<dbReference type="SUPFAM" id="SSF46565">
    <property type="entry name" value="Chaperone J-domain"/>
    <property type="match status" value="1"/>
</dbReference>
<evidence type="ECO:0000256" key="5">
    <source>
        <dbReference type="ARBA" id="ARBA00022833"/>
    </source>
</evidence>
<dbReference type="GO" id="GO:0006260">
    <property type="term" value="P:DNA replication"/>
    <property type="evidence" value="ECO:0007669"/>
    <property type="project" value="UniProtKB-KW"/>
</dbReference>
<dbReference type="PANTHER" id="PTHR43096">
    <property type="entry name" value="DNAJ HOMOLOG 1, MITOCHONDRIAL-RELATED"/>
    <property type="match status" value="1"/>
</dbReference>
<dbReference type="STRING" id="1134435.AC731_002235"/>
<evidence type="ECO:0000256" key="1">
    <source>
        <dbReference type="ARBA" id="ARBA00022705"/>
    </source>
</evidence>
<feature type="zinc finger region" description="CR-type" evidence="8">
    <location>
        <begin position="112"/>
        <end position="186"/>
    </location>
</feature>
<keyword evidence="6" id="KW-0346">Stress response</keyword>
<dbReference type="SMART" id="SM00271">
    <property type="entry name" value="DnaJ"/>
    <property type="match status" value="1"/>
</dbReference>
<proteinExistence type="predicted"/>
<dbReference type="Gene3D" id="1.10.287.110">
    <property type="entry name" value="DnaJ domain"/>
    <property type="match status" value="1"/>
</dbReference>
<sequence>MHDAYELLGLEPGATRAEIRRAFRRLAMRWHPDRNGDPLAAEHFKALRQAHDTLLDEIEKGLASTGPTSDDDANTRRAAPEAEAARAAANAEPRGADRFMELELTFEEAFRGGQKPLCLQQSSPCAHCDGEGEVTLAHTRLCEPCRGSGRVGGSRHLTRCEGCGGRGYRNTTPCPHCHGQGNTTLERWLAVSLPAGLIDGDTLRLAGEGEPPAEHHGLPGNLHLHIRLQPHALFGRQGRDLRLQRPVSAVRLLLGGDLQIPHPDGTRTLSLAPGSTAPRELRIPGAGFPARGERPAGDLIVELRPVMLSHADDTLQPLLEALERELQGALAHHLPELAAWQAQWLPD</sequence>
<keyword evidence="2 8" id="KW-0479">Metal-binding</keyword>
<evidence type="ECO:0000256" key="7">
    <source>
        <dbReference type="ARBA" id="ARBA00023186"/>
    </source>
</evidence>
<dbReference type="GO" id="GO:0042026">
    <property type="term" value="P:protein refolding"/>
    <property type="evidence" value="ECO:0007669"/>
    <property type="project" value="TreeGrafter"/>
</dbReference>
<dbReference type="InterPro" id="IPR036410">
    <property type="entry name" value="HSP_DnaJ_Cys-rich_dom_sf"/>
</dbReference>
<feature type="compositionally biased region" description="Basic and acidic residues" evidence="9">
    <location>
        <begin position="73"/>
        <end position="84"/>
    </location>
</feature>
<dbReference type="SUPFAM" id="SSF49493">
    <property type="entry name" value="HSP40/DnaJ peptide-binding domain"/>
    <property type="match status" value="2"/>
</dbReference>
<evidence type="ECO:0000256" key="8">
    <source>
        <dbReference type="PROSITE-ProRule" id="PRU00546"/>
    </source>
</evidence>
<dbReference type="GO" id="GO:0031072">
    <property type="term" value="F:heat shock protein binding"/>
    <property type="evidence" value="ECO:0007669"/>
    <property type="project" value="InterPro"/>
</dbReference>
<dbReference type="GO" id="GO:0005737">
    <property type="term" value="C:cytoplasm"/>
    <property type="evidence" value="ECO:0007669"/>
    <property type="project" value="TreeGrafter"/>
</dbReference>
<dbReference type="CDD" id="cd10747">
    <property type="entry name" value="DnaJ_C"/>
    <property type="match status" value="1"/>
</dbReference>
<gene>
    <name evidence="12" type="ORF">AC731_002235</name>
</gene>
<dbReference type="PANTHER" id="PTHR43096:SF52">
    <property type="entry name" value="DNAJ HOMOLOG 1, MITOCHONDRIAL-RELATED"/>
    <property type="match status" value="1"/>
</dbReference>
<dbReference type="InterPro" id="IPR002939">
    <property type="entry name" value="DnaJ_C"/>
</dbReference>
<dbReference type="Gene3D" id="2.60.260.20">
    <property type="entry name" value="Urease metallochaperone UreE, N-terminal domain"/>
    <property type="match status" value="2"/>
</dbReference>
<keyword evidence="7" id="KW-0143">Chaperone</keyword>
<evidence type="ECO:0000256" key="4">
    <source>
        <dbReference type="ARBA" id="ARBA00022771"/>
    </source>
</evidence>
<evidence type="ECO:0000313" key="13">
    <source>
        <dbReference type="Proteomes" id="UP000036902"/>
    </source>
</evidence>
<dbReference type="Proteomes" id="UP000036902">
    <property type="component" value="Chromosome"/>
</dbReference>
<dbReference type="Gene3D" id="2.10.230.10">
    <property type="entry name" value="Heat shock protein DnaJ, cysteine-rich domain"/>
    <property type="match status" value="1"/>
</dbReference>
<dbReference type="KEGG" id="thu:AC731_002235"/>
<feature type="region of interest" description="Disordered" evidence="9">
    <location>
        <begin position="62"/>
        <end position="94"/>
    </location>
</feature>
<dbReference type="Pfam" id="PF01556">
    <property type="entry name" value="DnaJ_C"/>
    <property type="match status" value="1"/>
</dbReference>
<keyword evidence="1" id="KW-0235">DNA replication</keyword>
<evidence type="ECO:0000256" key="2">
    <source>
        <dbReference type="ARBA" id="ARBA00022723"/>
    </source>
</evidence>
<evidence type="ECO:0000259" key="10">
    <source>
        <dbReference type="PROSITE" id="PS50076"/>
    </source>
</evidence>
<keyword evidence="4 8" id="KW-0863">Zinc-finger</keyword>
<accession>A0A140IDP4</accession>
<dbReference type="PROSITE" id="PS50076">
    <property type="entry name" value="DNAJ_2"/>
    <property type="match status" value="1"/>
</dbReference>